<evidence type="ECO:0000256" key="2">
    <source>
        <dbReference type="SAM" id="Phobius"/>
    </source>
</evidence>
<keyword evidence="2" id="KW-0812">Transmembrane</keyword>
<gene>
    <name evidence="3" type="ORF">BGW36DRAFT_409340</name>
</gene>
<comment type="caution">
    <text evidence="3">The sequence shown here is derived from an EMBL/GenBank/DDBJ whole genome shotgun (WGS) entry which is preliminary data.</text>
</comment>
<evidence type="ECO:0000313" key="4">
    <source>
        <dbReference type="Proteomes" id="UP001201262"/>
    </source>
</evidence>
<reference evidence="3" key="1">
    <citation type="submission" date="2021-12" db="EMBL/GenBank/DDBJ databases">
        <title>Convergent genome expansion in fungi linked to evolution of root-endophyte symbiosis.</title>
        <authorList>
            <consortium name="DOE Joint Genome Institute"/>
            <person name="Ke Y.-H."/>
            <person name="Bonito G."/>
            <person name="Liao H.-L."/>
            <person name="Looney B."/>
            <person name="Rojas-Flechas A."/>
            <person name="Nash J."/>
            <person name="Hameed K."/>
            <person name="Schadt C."/>
            <person name="Martin F."/>
            <person name="Crous P.W."/>
            <person name="Miettinen O."/>
            <person name="Magnuson J.K."/>
            <person name="Labbe J."/>
            <person name="Jacobson D."/>
            <person name="Doktycz M.J."/>
            <person name="Veneault-Fourrey C."/>
            <person name="Kuo A."/>
            <person name="Mondo S."/>
            <person name="Calhoun S."/>
            <person name="Riley R."/>
            <person name="Ohm R."/>
            <person name="LaButti K."/>
            <person name="Andreopoulos B."/>
            <person name="Pangilinan J."/>
            <person name="Nolan M."/>
            <person name="Tritt A."/>
            <person name="Clum A."/>
            <person name="Lipzen A."/>
            <person name="Daum C."/>
            <person name="Barry K."/>
            <person name="Grigoriev I.V."/>
            <person name="Vilgalys R."/>
        </authorList>
    </citation>
    <scope>NUCLEOTIDE SEQUENCE</scope>
    <source>
        <strain evidence="3">PMI_201</strain>
    </source>
</reference>
<dbReference type="EMBL" id="JAJTJA010000009">
    <property type="protein sequence ID" value="KAH8693693.1"/>
    <property type="molecule type" value="Genomic_DNA"/>
</dbReference>
<dbReference type="Proteomes" id="UP001201262">
    <property type="component" value="Unassembled WGS sequence"/>
</dbReference>
<sequence>MTPIPMDKRHEERQRKVTRPLTDYEKWRLDYEPDYILSDNPVYDFQDDTFAEIRDSVDSEALNPLEPSGGHHQSVETEAAFDHDKPSQLVGNNEKAGKGEFKYTATISPQLHDITGFAGYLGIRPLLAVLFILLALAAKSRTTKARSRKEDRA</sequence>
<evidence type="ECO:0000313" key="3">
    <source>
        <dbReference type="EMBL" id="KAH8693693.1"/>
    </source>
</evidence>
<feature type="transmembrane region" description="Helical" evidence="2">
    <location>
        <begin position="117"/>
        <end position="138"/>
    </location>
</feature>
<dbReference type="AlphaFoldDB" id="A0AAD4KPA6"/>
<dbReference type="RefSeq" id="XP_046069363.1">
    <property type="nucleotide sequence ID" value="XM_046219102.1"/>
</dbReference>
<accession>A0AAD4KPA6</accession>
<evidence type="ECO:0000256" key="1">
    <source>
        <dbReference type="SAM" id="MobiDB-lite"/>
    </source>
</evidence>
<proteinExistence type="predicted"/>
<name>A0AAD4KPA6_9EURO</name>
<feature type="region of interest" description="Disordered" evidence="1">
    <location>
        <begin position="61"/>
        <end position="95"/>
    </location>
</feature>
<keyword evidence="2" id="KW-1133">Transmembrane helix</keyword>
<dbReference type="GeneID" id="70249389"/>
<organism evidence="3 4">
    <name type="scientific">Talaromyces proteolyticus</name>
    <dbReference type="NCBI Taxonomy" id="1131652"/>
    <lineage>
        <taxon>Eukaryota</taxon>
        <taxon>Fungi</taxon>
        <taxon>Dikarya</taxon>
        <taxon>Ascomycota</taxon>
        <taxon>Pezizomycotina</taxon>
        <taxon>Eurotiomycetes</taxon>
        <taxon>Eurotiomycetidae</taxon>
        <taxon>Eurotiales</taxon>
        <taxon>Trichocomaceae</taxon>
        <taxon>Talaromyces</taxon>
        <taxon>Talaromyces sect. Bacilispori</taxon>
    </lineage>
</organism>
<protein>
    <submittedName>
        <fullName evidence="3">Uncharacterized protein</fullName>
    </submittedName>
</protein>
<keyword evidence="4" id="KW-1185">Reference proteome</keyword>
<keyword evidence="2" id="KW-0472">Membrane</keyword>